<keyword evidence="3 9" id="KW-0698">rRNA processing</keyword>
<reference evidence="13" key="1">
    <citation type="submission" date="2017-02" db="UniProtKB">
        <authorList>
            <consortium name="WormBaseParasite"/>
        </authorList>
    </citation>
    <scope>IDENTIFICATION</scope>
</reference>
<evidence type="ECO:0000256" key="4">
    <source>
        <dbReference type="ARBA" id="ARBA00022884"/>
    </source>
</evidence>
<dbReference type="InterPro" id="IPR007504">
    <property type="entry name" value="H/ACA_rnp_Gar1/Naf1"/>
</dbReference>
<dbReference type="InterPro" id="IPR038664">
    <property type="entry name" value="Gar1/Naf1_Cbf5-bd_sf"/>
</dbReference>
<accession>A0A0N5CUT1</accession>
<gene>
    <name evidence="11" type="ORF">TCLT_LOCUS4026</name>
</gene>
<keyword evidence="4 9" id="KW-0694">RNA-binding</keyword>
<dbReference type="FunFam" id="2.40.10.230:FF:000001">
    <property type="entry name" value="H/ACA ribonucleoprotein complex subunit"/>
    <property type="match status" value="1"/>
</dbReference>
<feature type="compositionally biased region" description="Gly residues" evidence="10">
    <location>
        <begin position="1"/>
        <end position="10"/>
    </location>
</feature>
<dbReference type="SUPFAM" id="SSF50447">
    <property type="entry name" value="Translation proteins"/>
    <property type="match status" value="1"/>
</dbReference>
<proteinExistence type="inferred from homology"/>
<reference evidence="11 12" key="2">
    <citation type="submission" date="2018-11" db="EMBL/GenBank/DDBJ databases">
        <authorList>
            <consortium name="Pathogen Informatics"/>
        </authorList>
    </citation>
    <scope>NUCLEOTIDE SEQUENCE [LARGE SCALE GENOMIC DNA]</scope>
</reference>
<dbReference type="OrthoDB" id="2187159at2759"/>
<dbReference type="PANTHER" id="PTHR23237">
    <property type="entry name" value="NUCLEOLAR PROTEIN FAMILY A MEMBER 1 SNORNP PROTEIN GAR1"/>
    <property type="match status" value="1"/>
</dbReference>
<evidence type="ECO:0000256" key="3">
    <source>
        <dbReference type="ARBA" id="ARBA00022552"/>
    </source>
</evidence>
<dbReference type="Pfam" id="PF04410">
    <property type="entry name" value="Gar1"/>
    <property type="match status" value="1"/>
</dbReference>
<evidence type="ECO:0000313" key="12">
    <source>
        <dbReference type="Proteomes" id="UP000276776"/>
    </source>
</evidence>
<comment type="subunit">
    <text evidence="9">Component of the small nucleolar ribonucleoprotein particles containing H/ACA-type snoRNAs (H/ACA snoRNPs).</text>
</comment>
<dbReference type="STRING" id="103827.A0A0N5CUT1"/>
<protein>
    <recommendedName>
        <fullName evidence="9">H/ACA ribonucleoprotein complex subunit</fullName>
    </recommendedName>
</protein>
<keyword evidence="6 9" id="KW-0687">Ribonucleoprotein</keyword>
<name>A0A0N5CUT1_THECL</name>
<evidence type="ECO:0000256" key="8">
    <source>
        <dbReference type="ARBA" id="ARBA00066217"/>
    </source>
</evidence>
<dbReference type="Proteomes" id="UP000276776">
    <property type="component" value="Unassembled WGS sequence"/>
</dbReference>
<evidence type="ECO:0000256" key="10">
    <source>
        <dbReference type="SAM" id="MobiDB-lite"/>
    </source>
</evidence>
<evidence type="ECO:0000256" key="9">
    <source>
        <dbReference type="RuleBase" id="RU364004"/>
    </source>
</evidence>
<keyword evidence="2 9" id="KW-0690">Ribosome biogenesis</keyword>
<sequence length="243" mass="26221">MGFRGRGGGNHNHRGFKRSRGSGYNQGPPEEVIEVGYFTHPCEDVIVCRNTSGKIPYFNAGIFFDNKEEIGKVDEIFGGIVENGFTVKLQEGVKANSFNEKQKLYIDPGRLLPINRFLSDSGSKKRGKEQIRGNMRGGRGGNSRGAFRGGRGGYSRGGGSERSGFRGGSEKSGFRGGSEKSGFRGGSRGSFRYSGSSSRGAGFGGKDSGNFRGRGGGGKDFGYKRDAGWHSDAPQNKKIRFED</sequence>
<evidence type="ECO:0000256" key="6">
    <source>
        <dbReference type="ARBA" id="ARBA00023274"/>
    </source>
</evidence>
<keyword evidence="5 9" id="KW-0539">Nucleus</keyword>
<comment type="subcellular location">
    <subcellularLocation>
        <location evidence="1 9">Nucleus</location>
        <location evidence="1 9">Nucleolus</location>
    </subcellularLocation>
</comment>
<comment type="function">
    <text evidence="9">Required for ribosome biogenesis. Part of a complex which catalyzes pseudouridylation of rRNA. This involves the isomerization of uridine such that the ribose is subsequently attached to C5, instead of the normal N1. Pseudouridine ("psi") residues may serve to stabilize the conformation of rRNAs.</text>
</comment>
<evidence type="ECO:0000256" key="7">
    <source>
        <dbReference type="ARBA" id="ARBA00038293"/>
    </source>
</evidence>
<feature type="compositionally biased region" description="Low complexity" evidence="10">
    <location>
        <begin position="189"/>
        <end position="200"/>
    </location>
</feature>
<dbReference type="Gene3D" id="2.40.10.230">
    <property type="entry name" value="Probable tRNA pseudouridine synthase domain"/>
    <property type="match status" value="1"/>
</dbReference>
<dbReference type="AlphaFoldDB" id="A0A0N5CUT1"/>
<dbReference type="GO" id="GO:0034513">
    <property type="term" value="F:box H/ACA snoRNA binding"/>
    <property type="evidence" value="ECO:0007669"/>
    <property type="project" value="TreeGrafter"/>
</dbReference>
<dbReference type="EMBL" id="UYYF01004273">
    <property type="protein sequence ID" value="VDN01071.1"/>
    <property type="molecule type" value="Genomic_DNA"/>
</dbReference>
<evidence type="ECO:0000256" key="5">
    <source>
        <dbReference type="ARBA" id="ARBA00023242"/>
    </source>
</evidence>
<dbReference type="GO" id="GO:0031429">
    <property type="term" value="C:box H/ACA snoRNP complex"/>
    <property type="evidence" value="ECO:0007669"/>
    <property type="project" value="TreeGrafter"/>
</dbReference>
<evidence type="ECO:0000313" key="13">
    <source>
        <dbReference type="WBParaSite" id="TCLT_0000403701-mRNA-1"/>
    </source>
</evidence>
<keyword evidence="12" id="KW-1185">Reference proteome</keyword>
<dbReference type="InterPro" id="IPR009000">
    <property type="entry name" value="Transl_B-barrel_sf"/>
</dbReference>
<feature type="compositionally biased region" description="Gly residues" evidence="10">
    <location>
        <begin position="135"/>
        <end position="167"/>
    </location>
</feature>
<organism evidence="13">
    <name type="scientific">Thelazia callipaeda</name>
    <name type="common">Oriental eyeworm</name>
    <name type="synonym">Parasitic nematode</name>
    <dbReference type="NCBI Taxonomy" id="103827"/>
    <lineage>
        <taxon>Eukaryota</taxon>
        <taxon>Metazoa</taxon>
        <taxon>Ecdysozoa</taxon>
        <taxon>Nematoda</taxon>
        <taxon>Chromadorea</taxon>
        <taxon>Rhabditida</taxon>
        <taxon>Spirurina</taxon>
        <taxon>Spiruromorpha</taxon>
        <taxon>Thelazioidea</taxon>
        <taxon>Thelaziidae</taxon>
        <taxon>Thelazia</taxon>
    </lineage>
</organism>
<feature type="region of interest" description="Disordered" evidence="10">
    <location>
        <begin position="117"/>
        <end position="243"/>
    </location>
</feature>
<dbReference type="WBParaSite" id="TCLT_0000403701-mRNA-1">
    <property type="protein sequence ID" value="TCLT_0000403701-mRNA-1"/>
    <property type="gene ID" value="TCLT_0000403701"/>
</dbReference>
<feature type="compositionally biased region" description="Basic and acidic residues" evidence="10">
    <location>
        <begin position="168"/>
        <end position="182"/>
    </location>
</feature>
<comment type="similarity">
    <text evidence="7 9">Belongs to the GAR1 family.</text>
</comment>
<evidence type="ECO:0000256" key="2">
    <source>
        <dbReference type="ARBA" id="ARBA00022517"/>
    </source>
</evidence>
<evidence type="ECO:0000313" key="11">
    <source>
        <dbReference type="EMBL" id="VDN01071.1"/>
    </source>
</evidence>
<feature type="compositionally biased region" description="Basic residues" evidence="10">
    <location>
        <begin position="11"/>
        <end position="20"/>
    </location>
</feature>
<dbReference type="OMA" id="YFTHPCE"/>
<evidence type="ECO:0000256" key="1">
    <source>
        <dbReference type="ARBA" id="ARBA00004604"/>
    </source>
</evidence>
<feature type="region of interest" description="Disordered" evidence="10">
    <location>
        <begin position="1"/>
        <end position="26"/>
    </location>
</feature>
<dbReference type="GO" id="GO:0000454">
    <property type="term" value="P:snoRNA guided rRNA pseudouridine synthesis"/>
    <property type="evidence" value="ECO:0007669"/>
    <property type="project" value="TreeGrafter"/>
</dbReference>
<comment type="subunit">
    <text evidence="8">Component of the small nucleolar ribonucleoprotein particle containing H/ACA-type snoRNAs (H/ACA snoRNPs).</text>
</comment>
<feature type="compositionally biased region" description="Gly residues" evidence="10">
    <location>
        <begin position="201"/>
        <end position="220"/>
    </location>
</feature>
<dbReference type="PANTHER" id="PTHR23237:SF6">
    <property type="entry name" value="H_ACA RIBONUCLEOPROTEIN COMPLEX SUBUNIT 1"/>
    <property type="match status" value="1"/>
</dbReference>